<dbReference type="InterPro" id="IPR036396">
    <property type="entry name" value="Cyt_P450_sf"/>
</dbReference>
<dbReference type="PANTHER" id="PTHR46300">
    <property type="entry name" value="P450, PUTATIVE (EUROFUNG)-RELATED-RELATED"/>
    <property type="match status" value="1"/>
</dbReference>
<dbReference type="GO" id="GO:0004497">
    <property type="term" value="F:monooxygenase activity"/>
    <property type="evidence" value="ECO:0007669"/>
    <property type="project" value="UniProtKB-KW"/>
</dbReference>
<accession>A0AA39Y4D5</accession>
<keyword evidence="8" id="KW-1133">Transmembrane helix</keyword>
<reference evidence="9" key="1">
    <citation type="submission" date="2023-06" db="EMBL/GenBank/DDBJ databases">
        <title>Genome-scale phylogeny and comparative genomics of the fungal order Sordariales.</title>
        <authorList>
            <consortium name="Lawrence Berkeley National Laboratory"/>
            <person name="Hensen N."/>
            <person name="Bonometti L."/>
            <person name="Westerberg I."/>
            <person name="Brannstrom I.O."/>
            <person name="Guillou S."/>
            <person name="Cros-Aarteil S."/>
            <person name="Calhoun S."/>
            <person name="Haridas S."/>
            <person name="Kuo A."/>
            <person name="Mondo S."/>
            <person name="Pangilinan J."/>
            <person name="Riley R."/>
            <person name="Labutti K."/>
            <person name="Andreopoulos B."/>
            <person name="Lipzen A."/>
            <person name="Chen C."/>
            <person name="Yanf M."/>
            <person name="Daum C."/>
            <person name="Ng V."/>
            <person name="Clum A."/>
            <person name="Steindorff A."/>
            <person name="Ohm R."/>
            <person name="Martin F."/>
            <person name="Silar P."/>
            <person name="Natvig D."/>
            <person name="Lalanne C."/>
            <person name="Gautier V."/>
            <person name="Ament-Velasquez S.L."/>
            <person name="Kruys A."/>
            <person name="Hutchinson M.I."/>
            <person name="Powell A.J."/>
            <person name="Barry K."/>
            <person name="Miller A.N."/>
            <person name="Grigoriev I.V."/>
            <person name="Debuchy R."/>
            <person name="Gladieux P."/>
            <person name="Thoren M.H."/>
            <person name="Johannesson H."/>
        </authorList>
    </citation>
    <scope>NUCLEOTIDE SEQUENCE</scope>
    <source>
        <strain evidence="9">SMH2532-1</strain>
    </source>
</reference>
<comment type="similarity">
    <text evidence="1 7">Belongs to the cytochrome P450 family.</text>
</comment>
<dbReference type="SUPFAM" id="SSF48264">
    <property type="entry name" value="Cytochrome P450"/>
    <property type="match status" value="1"/>
</dbReference>
<keyword evidence="10" id="KW-1185">Reference proteome</keyword>
<name>A0AA39Y4D5_9PEZI</name>
<dbReference type="InterPro" id="IPR002401">
    <property type="entry name" value="Cyt_P450_E_grp-I"/>
</dbReference>
<keyword evidence="8" id="KW-0812">Transmembrane</keyword>
<dbReference type="PROSITE" id="PS00086">
    <property type="entry name" value="CYTOCHROME_P450"/>
    <property type="match status" value="1"/>
</dbReference>
<evidence type="ECO:0000313" key="10">
    <source>
        <dbReference type="Proteomes" id="UP001174936"/>
    </source>
</evidence>
<keyword evidence="5 7" id="KW-0503">Monooxygenase</keyword>
<evidence type="ECO:0000256" key="4">
    <source>
        <dbReference type="ARBA" id="ARBA00023004"/>
    </source>
</evidence>
<evidence type="ECO:0000256" key="1">
    <source>
        <dbReference type="ARBA" id="ARBA00010617"/>
    </source>
</evidence>
<evidence type="ECO:0000256" key="7">
    <source>
        <dbReference type="RuleBase" id="RU000461"/>
    </source>
</evidence>
<evidence type="ECO:0000313" key="9">
    <source>
        <dbReference type="EMBL" id="KAK0645823.1"/>
    </source>
</evidence>
<sequence>MDPLTIFQPAKELALEQPRLAFLGLAFVLFLSLVLRNAVPRGPLKKLPPGPRGLPVLGNVRELIGDKWLTFTALKEKYGDLMYLNAAGQHVVVLNTLQAVGDLLDRKAAVSSSRPRSIVVGIMTGNLMLPFLNPGEIWHRMRRASQDGLRSSVVPLFQPALYREALTLTVHMVSDTRVDRSTEWYGHIQRAVAASTIKMIYGKTAVHSDTDPDVRTLNIYLERLTRSATPGAYLVEIFPFLQWFPAWISPWKRMAAAAFAIDSTTFKRLFDETKEAEKKGIERPSVVKTLTERSKALGLQEEEEFWLAGAVFTGAQTMTGVLSWWLMAMILYPDVQKRMHDELDRVVGRDRLPTFEDCENMPYMQAMVREIVRWRPIDPLGLPHTTSEDIWHNGLFIPKGTMLVPNVWAINRDPGTFGEDAHHFNPARHLDKDGKLGPAPADTKEEGHVSFGFGRRVCPGRFFANKMLLINMVLLAWATKFDGERDSAGNLVGLDVDGCIDEGIVVRPVPFACNLIPRFSKATSMLQDQLSELSAQDY</sequence>
<dbReference type="Pfam" id="PF00067">
    <property type="entry name" value="p450"/>
    <property type="match status" value="1"/>
</dbReference>
<evidence type="ECO:0000256" key="6">
    <source>
        <dbReference type="PIRSR" id="PIRSR602401-1"/>
    </source>
</evidence>
<organism evidence="9 10">
    <name type="scientific">Cercophora newfieldiana</name>
    <dbReference type="NCBI Taxonomy" id="92897"/>
    <lineage>
        <taxon>Eukaryota</taxon>
        <taxon>Fungi</taxon>
        <taxon>Dikarya</taxon>
        <taxon>Ascomycota</taxon>
        <taxon>Pezizomycotina</taxon>
        <taxon>Sordariomycetes</taxon>
        <taxon>Sordariomycetidae</taxon>
        <taxon>Sordariales</taxon>
        <taxon>Lasiosphaeriaceae</taxon>
        <taxon>Cercophora</taxon>
    </lineage>
</organism>
<dbReference type="AlphaFoldDB" id="A0AA39Y4D5"/>
<keyword evidence="4 6" id="KW-0408">Iron</keyword>
<dbReference type="GO" id="GO:0005506">
    <property type="term" value="F:iron ion binding"/>
    <property type="evidence" value="ECO:0007669"/>
    <property type="project" value="InterPro"/>
</dbReference>
<dbReference type="CDD" id="cd11065">
    <property type="entry name" value="CYP64-like"/>
    <property type="match status" value="1"/>
</dbReference>
<proteinExistence type="inferred from homology"/>
<keyword evidence="8" id="KW-0472">Membrane</keyword>
<dbReference type="EMBL" id="JAULSV010000004">
    <property type="protein sequence ID" value="KAK0645823.1"/>
    <property type="molecule type" value="Genomic_DNA"/>
</dbReference>
<dbReference type="PANTHER" id="PTHR46300:SF2">
    <property type="entry name" value="CYTOCHROME P450 MONOOXYGENASE ALNH-RELATED"/>
    <property type="match status" value="1"/>
</dbReference>
<dbReference type="Proteomes" id="UP001174936">
    <property type="component" value="Unassembled WGS sequence"/>
</dbReference>
<gene>
    <name evidence="9" type="ORF">B0T16DRAFT_390367</name>
</gene>
<evidence type="ECO:0000256" key="3">
    <source>
        <dbReference type="ARBA" id="ARBA00023002"/>
    </source>
</evidence>
<dbReference type="InterPro" id="IPR001128">
    <property type="entry name" value="Cyt_P450"/>
</dbReference>
<dbReference type="GO" id="GO:0020037">
    <property type="term" value="F:heme binding"/>
    <property type="evidence" value="ECO:0007669"/>
    <property type="project" value="InterPro"/>
</dbReference>
<comment type="caution">
    <text evidence="9">The sequence shown here is derived from an EMBL/GenBank/DDBJ whole genome shotgun (WGS) entry which is preliminary data.</text>
</comment>
<feature type="binding site" description="axial binding residue" evidence="6">
    <location>
        <position position="458"/>
    </location>
    <ligand>
        <name>heme</name>
        <dbReference type="ChEBI" id="CHEBI:30413"/>
    </ligand>
    <ligandPart>
        <name>Fe</name>
        <dbReference type="ChEBI" id="CHEBI:18248"/>
    </ligandPart>
</feature>
<dbReference type="PRINTS" id="PR00463">
    <property type="entry name" value="EP450I"/>
</dbReference>
<dbReference type="Gene3D" id="1.10.630.10">
    <property type="entry name" value="Cytochrome P450"/>
    <property type="match status" value="1"/>
</dbReference>
<keyword evidence="6 7" id="KW-0349">Heme</keyword>
<evidence type="ECO:0000256" key="5">
    <source>
        <dbReference type="ARBA" id="ARBA00023033"/>
    </source>
</evidence>
<dbReference type="InterPro" id="IPR017972">
    <property type="entry name" value="Cyt_P450_CS"/>
</dbReference>
<comment type="cofactor">
    <cofactor evidence="6">
        <name>heme</name>
        <dbReference type="ChEBI" id="CHEBI:30413"/>
    </cofactor>
</comment>
<evidence type="ECO:0000256" key="2">
    <source>
        <dbReference type="ARBA" id="ARBA00022723"/>
    </source>
</evidence>
<dbReference type="PRINTS" id="PR00385">
    <property type="entry name" value="P450"/>
</dbReference>
<evidence type="ECO:0000256" key="8">
    <source>
        <dbReference type="SAM" id="Phobius"/>
    </source>
</evidence>
<protein>
    <submittedName>
        <fullName evidence="9">Cytochrome P450</fullName>
    </submittedName>
</protein>
<dbReference type="GO" id="GO:0016705">
    <property type="term" value="F:oxidoreductase activity, acting on paired donors, with incorporation or reduction of molecular oxygen"/>
    <property type="evidence" value="ECO:0007669"/>
    <property type="project" value="InterPro"/>
</dbReference>
<dbReference type="InterPro" id="IPR050364">
    <property type="entry name" value="Cytochrome_P450_fung"/>
</dbReference>
<keyword evidence="2 6" id="KW-0479">Metal-binding</keyword>
<feature type="transmembrane region" description="Helical" evidence="8">
    <location>
        <begin position="20"/>
        <end position="39"/>
    </location>
</feature>
<keyword evidence="3 7" id="KW-0560">Oxidoreductase</keyword>